<evidence type="ECO:0000256" key="3">
    <source>
        <dbReference type="ARBA" id="ARBA00022617"/>
    </source>
</evidence>
<dbReference type="PANTHER" id="PTHR21281:SF0">
    <property type="entry name" value="CYTOCHROME B5 DOMAIN-CONTAINING PROTEIN 1"/>
    <property type="match status" value="1"/>
</dbReference>
<comment type="function">
    <text evidence="10">Radial spoke stalk protein that binds heme under oxidizing conditions. Required for the coordinated beating of multiple cilia maybe by functioning in a redox signaling pathway.</text>
</comment>
<dbReference type="SMART" id="SM01117">
    <property type="entry name" value="Cyt-b5"/>
    <property type="match status" value="1"/>
</dbReference>
<dbReference type="InterPro" id="IPR001199">
    <property type="entry name" value="Cyt_B5-like_heme/steroid-bd"/>
</dbReference>
<evidence type="ECO:0000256" key="2">
    <source>
        <dbReference type="ARBA" id="ARBA00022490"/>
    </source>
</evidence>
<dbReference type="PANTHER" id="PTHR21281">
    <property type="entry name" value="CYTOCHROME B5 DOMAIN-CONTAINING PROTEIN 1"/>
    <property type="match status" value="1"/>
</dbReference>
<accession>A0A8C5DHW5</accession>
<evidence type="ECO:0000256" key="8">
    <source>
        <dbReference type="ARBA" id="ARBA00038168"/>
    </source>
</evidence>
<sequence>MERFFTPSEVAAHNIAEDLWVSFLGKVLDLSPIMEKHKGDALLLPILERAGGDISNWFDPNTEDLLTSSGGVLGLLGSHWCCRPGWSFEPVAKLILEP</sequence>
<evidence type="ECO:0000256" key="7">
    <source>
        <dbReference type="ARBA" id="ARBA00023273"/>
    </source>
</evidence>
<dbReference type="Proteomes" id="UP000694680">
    <property type="component" value="Chromosome 21"/>
</dbReference>
<dbReference type="AlphaFoldDB" id="A0A8C5DHW5"/>
<comment type="subcellular location">
    <subcellularLocation>
        <location evidence="1">Cytoplasm</location>
        <location evidence="1">Cytoskeleton</location>
        <location evidence="1">Cilium axoneme</location>
    </subcellularLocation>
</comment>
<evidence type="ECO:0000256" key="6">
    <source>
        <dbReference type="ARBA" id="ARBA00023212"/>
    </source>
</evidence>
<reference evidence="12" key="1">
    <citation type="submission" date="2020-06" db="EMBL/GenBank/DDBJ databases">
        <authorList>
            <consortium name="Wellcome Sanger Institute Data Sharing"/>
        </authorList>
    </citation>
    <scope>NUCLEOTIDE SEQUENCE [LARGE SCALE GENOMIC DNA]</scope>
</reference>
<keyword evidence="5" id="KW-0408">Iron</keyword>
<feature type="domain" description="Cytochrome b5 heme-binding" evidence="11">
    <location>
        <begin position="2"/>
        <end position="58"/>
    </location>
</feature>
<protein>
    <recommendedName>
        <fullName evidence="9">Cytochrome b5 domain-containing protein 1</fullName>
    </recommendedName>
</protein>
<reference evidence="12" key="2">
    <citation type="submission" date="2025-08" db="UniProtKB">
        <authorList>
            <consortium name="Ensembl"/>
        </authorList>
    </citation>
    <scope>IDENTIFICATION</scope>
</reference>
<dbReference type="InterPro" id="IPR052320">
    <property type="entry name" value="Cytochrome_b5_domain"/>
</dbReference>
<organism evidence="12 13">
    <name type="scientific">Gouania willdenowi</name>
    <name type="common">Blunt-snouted clingfish</name>
    <name type="synonym">Lepadogaster willdenowi</name>
    <dbReference type="NCBI Taxonomy" id="441366"/>
    <lineage>
        <taxon>Eukaryota</taxon>
        <taxon>Metazoa</taxon>
        <taxon>Chordata</taxon>
        <taxon>Craniata</taxon>
        <taxon>Vertebrata</taxon>
        <taxon>Euteleostomi</taxon>
        <taxon>Actinopterygii</taxon>
        <taxon>Neopterygii</taxon>
        <taxon>Teleostei</taxon>
        <taxon>Neoteleostei</taxon>
        <taxon>Acanthomorphata</taxon>
        <taxon>Ovalentaria</taxon>
        <taxon>Blenniimorphae</taxon>
        <taxon>Blenniiformes</taxon>
        <taxon>Gobiesocoidei</taxon>
        <taxon>Gobiesocidae</taxon>
        <taxon>Gobiesocinae</taxon>
        <taxon>Gouania</taxon>
    </lineage>
</organism>
<keyword evidence="2" id="KW-0963">Cytoplasm</keyword>
<evidence type="ECO:0000256" key="4">
    <source>
        <dbReference type="ARBA" id="ARBA00022723"/>
    </source>
</evidence>
<evidence type="ECO:0000256" key="10">
    <source>
        <dbReference type="ARBA" id="ARBA00046139"/>
    </source>
</evidence>
<reference evidence="12" key="3">
    <citation type="submission" date="2025-09" db="UniProtKB">
        <authorList>
            <consortium name="Ensembl"/>
        </authorList>
    </citation>
    <scope>IDENTIFICATION</scope>
</reference>
<evidence type="ECO:0000256" key="9">
    <source>
        <dbReference type="ARBA" id="ARBA00040649"/>
    </source>
</evidence>
<dbReference type="InterPro" id="IPR036400">
    <property type="entry name" value="Cyt_B5-like_heme/steroid_sf"/>
</dbReference>
<evidence type="ECO:0000256" key="1">
    <source>
        <dbReference type="ARBA" id="ARBA00004430"/>
    </source>
</evidence>
<evidence type="ECO:0000259" key="11">
    <source>
        <dbReference type="PROSITE" id="PS50255"/>
    </source>
</evidence>
<comment type="similarity">
    <text evidence="8">Belongs to the cytochrome b5 family.</text>
</comment>
<evidence type="ECO:0000313" key="13">
    <source>
        <dbReference type="Proteomes" id="UP000694680"/>
    </source>
</evidence>
<keyword evidence="7" id="KW-0966">Cell projection</keyword>
<evidence type="ECO:0000313" key="12">
    <source>
        <dbReference type="Ensembl" id="ENSGWIP00000005573.1"/>
    </source>
</evidence>
<dbReference type="Ensembl" id="ENSGWIT00000006032.1">
    <property type="protein sequence ID" value="ENSGWIP00000005573.1"/>
    <property type="gene ID" value="ENSGWIG00000003072.1"/>
</dbReference>
<dbReference type="SUPFAM" id="SSF55856">
    <property type="entry name" value="Cytochrome b5-like heme/steroid binding domain"/>
    <property type="match status" value="1"/>
</dbReference>
<dbReference type="GO" id="GO:0003341">
    <property type="term" value="P:cilium movement"/>
    <property type="evidence" value="ECO:0007669"/>
    <property type="project" value="TreeGrafter"/>
</dbReference>
<evidence type="ECO:0000256" key="5">
    <source>
        <dbReference type="ARBA" id="ARBA00023004"/>
    </source>
</evidence>
<dbReference type="PROSITE" id="PS50255">
    <property type="entry name" value="CYTOCHROME_B5_2"/>
    <property type="match status" value="1"/>
</dbReference>
<keyword evidence="13" id="KW-1185">Reference proteome</keyword>
<dbReference type="Gene3D" id="3.10.120.10">
    <property type="entry name" value="Cytochrome b5-like heme/steroid binding domain"/>
    <property type="match status" value="1"/>
</dbReference>
<name>A0A8C5DHW5_GOUWI</name>
<dbReference type="Pfam" id="PF00173">
    <property type="entry name" value="Cyt-b5"/>
    <property type="match status" value="1"/>
</dbReference>
<dbReference type="GO" id="GO:0005930">
    <property type="term" value="C:axoneme"/>
    <property type="evidence" value="ECO:0007669"/>
    <property type="project" value="UniProtKB-SubCell"/>
</dbReference>
<keyword evidence="6" id="KW-0206">Cytoskeleton</keyword>
<dbReference type="GO" id="GO:0046872">
    <property type="term" value="F:metal ion binding"/>
    <property type="evidence" value="ECO:0007669"/>
    <property type="project" value="UniProtKB-KW"/>
</dbReference>
<proteinExistence type="inferred from homology"/>
<keyword evidence="3" id="KW-0349">Heme</keyword>
<keyword evidence="4" id="KW-0479">Metal-binding</keyword>